<feature type="signal peptide" evidence="2">
    <location>
        <begin position="1"/>
        <end position="29"/>
    </location>
</feature>
<gene>
    <name evidence="3" type="ORF">M0654_17230</name>
</gene>
<feature type="region of interest" description="Disordered" evidence="1">
    <location>
        <begin position="39"/>
        <end position="90"/>
    </location>
</feature>
<dbReference type="Proteomes" id="UP001202827">
    <property type="component" value="Unassembled WGS sequence"/>
</dbReference>
<evidence type="ECO:0000256" key="2">
    <source>
        <dbReference type="SAM" id="SignalP"/>
    </source>
</evidence>
<name>A0ABT0IVF0_9HYPH</name>
<organism evidence="3 4">
    <name type="scientific">Neorhizobium turbinariae</name>
    <dbReference type="NCBI Taxonomy" id="2937795"/>
    <lineage>
        <taxon>Bacteria</taxon>
        <taxon>Pseudomonadati</taxon>
        <taxon>Pseudomonadota</taxon>
        <taxon>Alphaproteobacteria</taxon>
        <taxon>Hyphomicrobiales</taxon>
        <taxon>Rhizobiaceae</taxon>
        <taxon>Rhizobium/Agrobacterium group</taxon>
        <taxon>Neorhizobium</taxon>
    </lineage>
</organism>
<keyword evidence="4" id="KW-1185">Reference proteome</keyword>
<feature type="chain" id="PRO_5045366254" evidence="2">
    <location>
        <begin position="30"/>
        <end position="90"/>
    </location>
</feature>
<comment type="caution">
    <text evidence="3">The sequence shown here is derived from an EMBL/GenBank/DDBJ whole genome shotgun (WGS) entry which is preliminary data.</text>
</comment>
<evidence type="ECO:0000313" key="3">
    <source>
        <dbReference type="EMBL" id="MCK8781726.1"/>
    </source>
</evidence>
<accession>A0ABT0IVF0</accession>
<protein>
    <submittedName>
        <fullName evidence="3">Uncharacterized protein</fullName>
    </submittedName>
</protein>
<feature type="compositionally biased region" description="Polar residues" evidence="1">
    <location>
        <begin position="46"/>
        <end position="56"/>
    </location>
</feature>
<keyword evidence="2" id="KW-0732">Signal</keyword>
<evidence type="ECO:0000313" key="4">
    <source>
        <dbReference type="Proteomes" id="UP001202827"/>
    </source>
</evidence>
<sequence length="90" mass="9540">MEDIIMTKTISAIAAALIASASFTSVALAEGNYYEGTTRDAYGSSIDRNSTGSITARDNGRLPFNNGGSRDNRESGLNSGDYYDGAHRPN</sequence>
<dbReference type="EMBL" id="JALPRY010000019">
    <property type="protein sequence ID" value="MCK8781726.1"/>
    <property type="molecule type" value="Genomic_DNA"/>
</dbReference>
<proteinExistence type="predicted"/>
<evidence type="ECO:0000256" key="1">
    <source>
        <dbReference type="SAM" id="MobiDB-lite"/>
    </source>
</evidence>
<dbReference type="RefSeq" id="WP_245450403.1">
    <property type="nucleotide sequence ID" value="NZ_JALPRY010000019.1"/>
</dbReference>
<reference evidence="3 4" key="1">
    <citation type="submission" date="2022-04" db="EMBL/GenBank/DDBJ databases">
        <title>Rhizobium coralii sp. nov., isolated from coral Turbinaria peltata.</title>
        <authorList>
            <person name="Sun H."/>
        </authorList>
    </citation>
    <scope>NUCLEOTIDE SEQUENCE [LARGE SCALE GENOMIC DNA]</scope>
    <source>
        <strain evidence="3 4">NTR19</strain>
    </source>
</reference>